<name>A0A0A9GYN1_ARUDO</name>
<accession>A0A0A9GYN1</accession>
<protein>
    <submittedName>
        <fullName evidence="1">Uncharacterized protein</fullName>
    </submittedName>
</protein>
<proteinExistence type="predicted"/>
<organism evidence="1">
    <name type="scientific">Arundo donax</name>
    <name type="common">Giant reed</name>
    <name type="synonym">Donax arundinaceus</name>
    <dbReference type="NCBI Taxonomy" id="35708"/>
    <lineage>
        <taxon>Eukaryota</taxon>
        <taxon>Viridiplantae</taxon>
        <taxon>Streptophyta</taxon>
        <taxon>Embryophyta</taxon>
        <taxon>Tracheophyta</taxon>
        <taxon>Spermatophyta</taxon>
        <taxon>Magnoliopsida</taxon>
        <taxon>Liliopsida</taxon>
        <taxon>Poales</taxon>
        <taxon>Poaceae</taxon>
        <taxon>PACMAD clade</taxon>
        <taxon>Arundinoideae</taxon>
        <taxon>Arundineae</taxon>
        <taxon>Arundo</taxon>
    </lineage>
</organism>
<reference evidence="1" key="2">
    <citation type="journal article" date="2015" name="Data Brief">
        <title>Shoot transcriptome of the giant reed, Arundo donax.</title>
        <authorList>
            <person name="Barrero R.A."/>
            <person name="Guerrero F.D."/>
            <person name="Moolhuijzen P."/>
            <person name="Goolsby J.A."/>
            <person name="Tidwell J."/>
            <person name="Bellgard S.E."/>
            <person name="Bellgard M.I."/>
        </authorList>
    </citation>
    <scope>NUCLEOTIDE SEQUENCE</scope>
    <source>
        <tissue evidence="1">Shoot tissue taken approximately 20 cm above the soil surface</tissue>
    </source>
</reference>
<dbReference type="AlphaFoldDB" id="A0A0A9GYN1"/>
<sequence length="75" mass="8560">MRTMMAHAPTHCPLDLVAEIDSCYILATQKLLDGSDLYDISSCCLMYMKVQCFFSCHIYERLGDLGLKSIGRRCY</sequence>
<dbReference type="EMBL" id="GBRH01169252">
    <property type="protein sequence ID" value="JAE28644.1"/>
    <property type="molecule type" value="Transcribed_RNA"/>
</dbReference>
<evidence type="ECO:0000313" key="1">
    <source>
        <dbReference type="EMBL" id="JAE28644.1"/>
    </source>
</evidence>
<reference evidence="1" key="1">
    <citation type="submission" date="2014-09" db="EMBL/GenBank/DDBJ databases">
        <authorList>
            <person name="Magalhaes I.L.F."/>
            <person name="Oliveira U."/>
            <person name="Santos F.R."/>
            <person name="Vidigal T.H.D.A."/>
            <person name="Brescovit A.D."/>
            <person name="Santos A.J."/>
        </authorList>
    </citation>
    <scope>NUCLEOTIDE SEQUENCE</scope>
    <source>
        <tissue evidence="1">Shoot tissue taken approximately 20 cm above the soil surface</tissue>
    </source>
</reference>